<gene>
    <name evidence="1" type="ORF">FBEOM_13983</name>
</gene>
<dbReference type="EMBL" id="PVQB02001131">
    <property type="protein sequence ID" value="KAF4332222.1"/>
    <property type="molecule type" value="Genomic_DNA"/>
</dbReference>
<sequence>MTEREMTAEFKASLRLAFYHYNQFYDLGDRLKAFLGELDAMMFRLRTICQTVLMEPRLYYDILARVLEFDRQWAELSSMWTEAMALGPRVEYFVGLALRAQQ</sequence>
<dbReference type="AlphaFoldDB" id="A0A9P5A4S8"/>
<name>A0A9P5A4S8_9HYPO</name>
<organism evidence="1 2">
    <name type="scientific">Fusarium beomiforme</name>
    <dbReference type="NCBI Taxonomy" id="44412"/>
    <lineage>
        <taxon>Eukaryota</taxon>
        <taxon>Fungi</taxon>
        <taxon>Dikarya</taxon>
        <taxon>Ascomycota</taxon>
        <taxon>Pezizomycotina</taxon>
        <taxon>Sordariomycetes</taxon>
        <taxon>Hypocreomycetidae</taxon>
        <taxon>Hypocreales</taxon>
        <taxon>Nectriaceae</taxon>
        <taxon>Fusarium</taxon>
        <taxon>Fusarium burgessii species complex</taxon>
    </lineage>
</organism>
<reference evidence="1" key="2">
    <citation type="submission" date="2020-02" db="EMBL/GenBank/DDBJ databases">
        <title>Identification and distribution of gene clusters putatively required for synthesis of sphingolipid metabolism inhibitors in phylogenetically diverse species of the filamentous fungus Fusarium.</title>
        <authorList>
            <person name="Kim H.-S."/>
            <person name="Busman M."/>
            <person name="Brown D.W."/>
            <person name="Divon H."/>
            <person name="Uhlig S."/>
            <person name="Proctor R.H."/>
        </authorList>
    </citation>
    <scope>NUCLEOTIDE SEQUENCE</scope>
    <source>
        <strain evidence="1">NRRL 25174</strain>
    </source>
</reference>
<dbReference type="Proteomes" id="UP000730481">
    <property type="component" value="Unassembled WGS sequence"/>
</dbReference>
<protein>
    <submittedName>
        <fullName evidence="1">Uncharacterized protein</fullName>
    </submittedName>
</protein>
<comment type="caution">
    <text evidence="1">The sequence shown here is derived from an EMBL/GenBank/DDBJ whole genome shotgun (WGS) entry which is preliminary data.</text>
</comment>
<evidence type="ECO:0000313" key="1">
    <source>
        <dbReference type="EMBL" id="KAF4332222.1"/>
    </source>
</evidence>
<accession>A0A9P5A4S8</accession>
<evidence type="ECO:0000313" key="2">
    <source>
        <dbReference type="Proteomes" id="UP000730481"/>
    </source>
</evidence>
<proteinExistence type="predicted"/>
<reference evidence="1" key="1">
    <citation type="journal article" date="2017" name="Mycologia">
        <title>Fusarium algeriense, sp. nov., a novel toxigenic crown rot pathogen of durum wheat from Algeria is nested in the Fusarium burgessii species complex.</title>
        <authorList>
            <person name="Laraba I."/>
            <person name="Keddad A."/>
            <person name="Boureghda H."/>
            <person name="Abdallah N."/>
            <person name="Vaughan M.M."/>
            <person name="Proctor R.H."/>
            <person name="Busman M."/>
            <person name="O'Donnell K."/>
        </authorList>
    </citation>
    <scope>NUCLEOTIDE SEQUENCE</scope>
    <source>
        <strain evidence="1">NRRL 25174</strain>
    </source>
</reference>
<keyword evidence="2" id="KW-1185">Reference proteome</keyword>